<organism evidence="4 5">
    <name type="scientific">Stieleria maiorica</name>
    <dbReference type="NCBI Taxonomy" id="2795974"/>
    <lineage>
        <taxon>Bacteria</taxon>
        <taxon>Pseudomonadati</taxon>
        <taxon>Planctomycetota</taxon>
        <taxon>Planctomycetia</taxon>
        <taxon>Pirellulales</taxon>
        <taxon>Pirellulaceae</taxon>
        <taxon>Stieleria</taxon>
    </lineage>
</organism>
<keyword evidence="1" id="KW-1133">Transmembrane helix</keyword>
<dbReference type="SUPFAM" id="SSF53300">
    <property type="entry name" value="vWA-like"/>
    <property type="match status" value="1"/>
</dbReference>
<dbReference type="InterPro" id="IPR036465">
    <property type="entry name" value="vWFA_dom_sf"/>
</dbReference>
<evidence type="ECO:0000256" key="1">
    <source>
        <dbReference type="SAM" id="Phobius"/>
    </source>
</evidence>
<keyword evidence="1" id="KW-0812">Transmembrane</keyword>
<dbReference type="Proteomes" id="UP000321353">
    <property type="component" value="Chromosome"/>
</dbReference>
<evidence type="ECO:0000313" key="4">
    <source>
        <dbReference type="EMBL" id="QEF98080.1"/>
    </source>
</evidence>
<keyword evidence="1" id="KW-0472">Membrane</keyword>
<dbReference type="InterPro" id="IPR024163">
    <property type="entry name" value="Aerotolerance_reg_N"/>
</dbReference>
<proteinExistence type="predicted"/>
<feature type="transmembrane region" description="Helical" evidence="1">
    <location>
        <begin position="6"/>
        <end position="25"/>
    </location>
</feature>
<dbReference type="EMBL" id="CP036264">
    <property type="protein sequence ID" value="QEF98080.1"/>
    <property type="molecule type" value="Genomic_DNA"/>
</dbReference>
<dbReference type="AlphaFoldDB" id="A0A5B9MDP5"/>
<feature type="transmembrane region" description="Helical" evidence="1">
    <location>
        <begin position="56"/>
        <end position="78"/>
    </location>
</feature>
<feature type="domain" description="Aerotolerance regulator N-terminal" evidence="2">
    <location>
        <begin position="1"/>
        <end position="76"/>
    </location>
</feature>
<dbReference type="Gene3D" id="2.60.40.10">
    <property type="entry name" value="Immunoglobulins"/>
    <property type="match status" value="1"/>
</dbReference>
<dbReference type="InterPro" id="IPR013783">
    <property type="entry name" value="Ig-like_fold"/>
</dbReference>
<feature type="transmembrane region" description="Helical" evidence="1">
    <location>
        <begin position="722"/>
        <end position="740"/>
    </location>
</feature>
<evidence type="ECO:0000259" key="2">
    <source>
        <dbReference type="Pfam" id="PF07584"/>
    </source>
</evidence>
<name>A0A5B9MDP5_9BACT</name>
<dbReference type="PANTHER" id="PTHR37464:SF1">
    <property type="entry name" value="BLL2463 PROTEIN"/>
    <property type="match status" value="1"/>
</dbReference>
<protein>
    <recommendedName>
        <fullName evidence="6">VWFA domain-containing protein</fullName>
    </recommendedName>
</protein>
<dbReference type="Pfam" id="PF07584">
    <property type="entry name" value="BatA"/>
    <property type="match status" value="1"/>
</dbReference>
<evidence type="ECO:0008006" key="6">
    <source>
        <dbReference type="Google" id="ProtNLM"/>
    </source>
</evidence>
<accession>A0A5B9MDP5</accession>
<dbReference type="InterPro" id="IPR002035">
    <property type="entry name" value="VWF_A"/>
</dbReference>
<dbReference type="NCBIfam" id="TIGR02226">
    <property type="entry name" value="two_anch"/>
    <property type="match status" value="1"/>
</dbReference>
<dbReference type="InterPro" id="IPR029062">
    <property type="entry name" value="Class_I_gatase-like"/>
</dbReference>
<feature type="domain" description="VWFA" evidence="3">
    <location>
        <begin position="92"/>
        <end position="196"/>
    </location>
</feature>
<keyword evidence="5" id="KW-1185">Reference proteome</keyword>
<dbReference type="PANTHER" id="PTHR37464">
    <property type="entry name" value="BLL2463 PROTEIN"/>
    <property type="match status" value="1"/>
</dbReference>
<dbReference type="Gene3D" id="3.40.50.410">
    <property type="entry name" value="von Willebrand factor, type A domain"/>
    <property type="match status" value="1"/>
</dbReference>
<evidence type="ECO:0000313" key="5">
    <source>
        <dbReference type="Proteomes" id="UP000321353"/>
    </source>
</evidence>
<sequence length="755" mass="81371">MSLLNAALAFGAFAFTIPLVIHLFFRSRFKTVDWGAMYLLESVVRVNRRRMQVTNLLLLLLRCAIPVLLAFCLARPMWTGLRALAGDAPKTLVIAIDDSRSMSVTPPGEPSRIEVAKEEIRTVLADLTRRDEVMLVRSSRLGAVAAKMGVSDALAKLRRIDARGNAVSIGQLIDAAIVASEEGSYPRRQILVVSDFQSGAVDAATLEAARRIAETNRIAAETDGGTRLVVDMLDVGSSWDDLANVSVDAVSIESPVVVSERSGVYTATLRNASDLPANDLRLIWSVDGKPLEPRVVSIDAKSTSTNRLTHSIDRAGIHEVAATIDRGDVLVDDNTRRVAVEVIDEVNVLLVEGGSSKEPLGGQADFLAIALSPFAFGGDDRPDPVRAAVVSPQKLESALQENRTRVVILCGVGQLPDSAKQRLAIFVDQGGALVVFDGRTLRADLYNQVWRGDDAELTFPATLGEIVGNPDVDSAGPEESFAIDQPTTLYQPWRILARGDANPFSGVDVFAYRSLAVDEADQRDATGRVVLLRTADGAPLAVMDAVGEGTVVQFAVSGNAAWTNLPLRPVFLPLVQQLVLDLAGKRSDAMLQVGQPIVIGEDDWPVPDVKLGAQTRTTYAARTPSGQFEIPPPAADDPVRLTATYAPGVYTIQKRVTDLQDPDKVAVAEIMRIATVDASESLLVDVGEERQQALATILNAGVFQTAAVLQDADRSRSFGRELWRVILVVLLVALVAELWLQQNLVARRRITGGTP</sequence>
<dbReference type="SUPFAM" id="SSF52317">
    <property type="entry name" value="Class I glutamine amidotransferase-like"/>
    <property type="match status" value="1"/>
</dbReference>
<dbReference type="KEGG" id="smam:Mal15_21270"/>
<dbReference type="InterPro" id="IPR011933">
    <property type="entry name" value="Double_TM_dom"/>
</dbReference>
<dbReference type="RefSeq" id="WP_147867656.1">
    <property type="nucleotide sequence ID" value="NZ_CP036264.1"/>
</dbReference>
<dbReference type="Gene3D" id="3.40.50.880">
    <property type="match status" value="1"/>
</dbReference>
<evidence type="ECO:0000259" key="3">
    <source>
        <dbReference type="Pfam" id="PF13519"/>
    </source>
</evidence>
<reference evidence="4 5" key="1">
    <citation type="submission" date="2019-02" db="EMBL/GenBank/DDBJ databases">
        <title>Planctomycetal bacteria perform biofilm scaping via a novel small molecule.</title>
        <authorList>
            <person name="Jeske O."/>
            <person name="Boedeker C."/>
            <person name="Wiegand S."/>
            <person name="Breitling P."/>
            <person name="Kallscheuer N."/>
            <person name="Jogler M."/>
            <person name="Rohde M."/>
            <person name="Petersen J."/>
            <person name="Medema M.H."/>
            <person name="Surup F."/>
            <person name="Jogler C."/>
        </authorList>
    </citation>
    <scope>NUCLEOTIDE SEQUENCE [LARGE SCALE GENOMIC DNA]</scope>
    <source>
        <strain evidence="4 5">Mal15</strain>
    </source>
</reference>
<gene>
    <name evidence="4" type="ORF">Mal15_21270</name>
</gene>
<dbReference type="Pfam" id="PF13519">
    <property type="entry name" value="VWA_2"/>
    <property type="match status" value="1"/>
</dbReference>